<dbReference type="PANTHER" id="PTHR11266">
    <property type="entry name" value="PEROXISOMAL MEMBRANE PROTEIN 2, PXMP2 MPV17"/>
    <property type="match status" value="1"/>
</dbReference>
<comment type="subcellular location">
    <subcellularLocation>
        <location evidence="1">Membrane</location>
        <topology evidence="1">Multi-pass membrane protein</topology>
    </subcellularLocation>
</comment>
<dbReference type="GO" id="GO:0016020">
    <property type="term" value="C:membrane"/>
    <property type="evidence" value="ECO:0007669"/>
    <property type="project" value="UniProtKB-SubCell"/>
</dbReference>
<keyword evidence="5" id="KW-0472">Membrane</keyword>
<gene>
    <name evidence="8" type="ORF">EWB00_009865</name>
</gene>
<reference evidence="8 9" key="1">
    <citation type="submission" date="2019-03" db="EMBL/GenBank/DDBJ databases">
        <title>An improved genome assembly of the fluke Schistosoma japonicum.</title>
        <authorList>
            <person name="Hu W."/>
            <person name="Luo F."/>
            <person name="Yin M."/>
            <person name="Mo X."/>
            <person name="Sun C."/>
            <person name="Wu Q."/>
            <person name="Zhu B."/>
            <person name="Xiang M."/>
            <person name="Wang J."/>
            <person name="Wang Y."/>
            <person name="Zhang T."/>
            <person name="Xu B."/>
            <person name="Zheng H."/>
            <person name="Feng Z."/>
        </authorList>
    </citation>
    <scope>NUCLEOTIDE SEQUENCE [LARGE SCALE GENOMIC DNA]</scope>
    <source>
        <strain evidence="8">HuSjv2</strain>
        <tissue evidence="8">Worms</tissue>
    </source>
</reference>
<dbReference type="GO" id="GO:0005739">
    <property type="term" value="C:mitochondrion"/>
    <property type="evidence" value="ECO:0007669"/>
    <property type="project" value="TreeGrafter"/>
</dbReference>
<keyword evidence="3" id="KW-0812">Transmembrane</keyword>
<proteinExistence type="inferred from homology"/>
<evidence type="ECO:0000256" key="7">
    <source>
        <dbReference type="RuleBase" id="RU363053"/>
    </source>
</evidence>
<evidence type="ECO:0000256" key="6">
    <source>
        <dbReference type="ARBA" id="ARBA00049743"/>
    </source>
</evidence>
<accession>A0A4Z2CLU1</accession>
<name>A0A4Z2CLU1_SCHJA</name>
<protein>
    <recommendedName>
        <fullName evidence="6">Mitochondrial inner membrane protein Mpv17</fullName>
    </recommendedName>
</protein>
<dbReference type="STRING" id="6182.A0A4Z2CLU1"/>
<comment type="similarity">
    <text evidence="2 7">Belongs to the peroxisomal membrane protein PXMP2/4 family.</text>
</comment>
<dbReference type="PANTHER" id="PTHR11266:SF17">
    <property type="entry name" value="PROTEIN MPV17"/>
    <property type="match status" value="1"/>
</dbReference>
<sequence>MTSSAPGGKADCKVARSPLVYKGHVYHPYIKNMMIGGGLMVLGEICAQSIKMYFRSPPGSDSNSGAKFCPSSSQSPPKVRDPEKSWISHISDTGSYNLNSVTSYIPLLSICRNYLEIRIADFYNSVRQGVIGSFQGFYQFIYYSWLDKVFSGVSVTIVAKKVILDEVLIGPISLVIFFLYNGFCDTCSMAGAVERCRQSFLSGYLSDLVYWPILQTVNFAFVPPAYRVLYVIFFTSLWDTYLCLINTRMSCSGPQKNENEEKVTTVET</sequence>
<evidence type="ECO:0000256" key="1">
    <source>
        <dbReference type="ARBA" id="ARBA00004141"/>
    </source>
</evidence>
<dbReference type="AlphaFoldDB" id="A0A4Z2CLU1"/>
<dbReference type="EMBL" id="SKCS01000648">
    <property type="protein sequence ID" value="TNN05014.1"/>
    <property type="molecule type" value="Genomic_DNA"/>
</dbReference>
<evidence type="ECO:0000313" key="8">
    <source>
        <dbReference type="EMBL" id="TNN05014.1"/>
    </source>
</evidence>
<comment type="caution">
    <text evidence="8">The sequence shown here is derived from an EMBL/GenBank/DDBJ whole genome shotgun (WGS) entry which is preliminary data.</text>
</comment>
<keyword evidence="4" id="KW-1133">Transmembrane helix</keyword>
<evidence type="ECO:0000313" key="9">
    <source>
        <dbReference type="Proteomes" id="UP000311919"/>
    </source>
</evidence>
<dbReference type="OrthoDB" id="10267969at2759"/>
<evidence type="ECO:0000256" key="2">
    <source>
        <dbReference type="ARBA" id="ARBA00006824"/>
    </source>
</evidence>
<evidence type="ECO:0000256" key="4">
    <source>
        <dbReference type="ARBA" id="ARBA00022989"/>
    </source>
</evidence>
<organism evidence="8 9">
    <name type="scientific">Schistosoma japonicum</name>
    <name type="common">Blood fluke</name>
    <dbReference type="NCBI Taxonomy" id="6182"/>
    <lineage>
        <taxon>Eukaryota</taxon>
        <taxon>Metazoa</taxon>
        <taxon>Spiralia</taxon>
        <taxon>Lophotrochozoa</taxon>
        <taxon>Platyhelminthes</taxon>
        <taxon>Trematoda</taxon>
        <taxon>Digenea</taxon>
        <taxon>Strigeidida</taxon>
        <taxon>Schistosomatoidea</taxon>
        <taxon>Schistosomatidae</taxon>
        <taxon>Schistosoma</taxon>
    </lineage>
</organism>
<dbReference type="InterPro" id="IPR007248">
    <property type="entry name" value="Mpv17_PMP22"/>
</dbReference>
<evidence type="ECO:0000256" key="3">
    <source>
        <dbReference type="ARBA" id="ARBA00022692"/>
    </source>
</evidence>
<keyword evidence="9" id="KW-1185">Reference proteome</keyword>
<evidence type="ECO:0000256" key="5">
    <source>
        <dbReference type="ARBA" id="ARBA00023136"/>
    </source>
</evidence>
<dbReference type="Pfam" id="PF04117">
    <property type="entry name" value="Mpv17_PMP22"/>
    <property type="match status" value="1"/>
</dbReference>
<dbReference type="Proteomes" id="UP000311919">
    <property type="component" value="Unassembled WGS sequence"/>
</dbReference>